<gene>
    <name evidence="4" type="ORF">MBAV_004333</name>
</gene>
<evidence type="ECO:0000256" key="2">
    <source>
        <dbReference type="SAM" id="Phobius"/>
    </source>
</evidence>
<evidence type="ECO:0000259" key="3">
    <source>
        <dbReference type="Pfam" id="PF18998"/>
    </source>
</evidence>
<evidence type="ECO:0000313" key="5">
    <source>
        <dbReference type="Proteomes" id="UP000033423"/>
    </source>
</evidence>
<dbReference type="AlphaFoldDB" id="A0A0F3GRZ6"/>
<dbReference type="EMBL" id="LACI01001874">
    <property type="protein sequence ID" value="KJU83473.1"/>
    <property type="molecule type" value="Genomic_DNA"/>
</dbReference>
<evidence type="ECO:0000313" key="4">
    <source>
        <dbReference type="EMBL" id="KJU83473.1"/>
    </source>
</evidence>
<proteinExistence type="predicted"/>
<sequence>MSLSFTPAYGQQHRGNPANQPSGQNTNDIWIHTKEADNSVTLVVSKTYRGSAIVTSTPPGIDEKCGFTCSAPFTVGTVVTLTATKDPCVRFTGWSGDCTGSAKTCTLTMSAPKSVSAEFENTSSRRVIWFKRWFTLHDKYDWIFWGLLLLFLASAYYFNRLVKFIASKLNISPHMVWIVLILAEILLSIFVYMTPAFAVFVFHAVAFILLSLGAWFASYKFKW</sequence>
<feature type="region of interest" description="Disordered" evidence="1">
    <location>
        <begin position="1"/>
        <end position="27"/>
    </location>
</feature>
<keyword evidence="5" id="KW-1185">Reference proteome</keyword>
<dbReference type="Proteomes" id="UP000033423">
    <property type="component" value="Unassembled WGS sequence"/>
</dbReference>
<feature type="domain" description="Bacterial repeat" evidence="3">
    <location>
        <begin position="69"/>
        <end position="121"/>
    </location>
</feature>
<reference evidence="4 5" key="1">
    <citation type="submission" date="2015-02" db="EMBL/GenBank/DDBJ databases">
        <title>Single-cell genomics of uncultivated deep-branching MTB reveals a conserved set of magnetosome genes.</title>
        <authorList>
            <person name="Kolinko S."/>
            <person name="Richter M."/>
            <person name="Glockner F.O."/>
            <person name="Brachmann A."/>
            <person name="Schuler D."/>
        </authorList>
    </citation>
    <scope>NUCLEOTIDE SEQUENCE [LARGE SCALE GENOMIC DNA]</scope>
    <source>
        <strain evidence="4">TM-1</strain>
    </source>
</reference>
<dbReference type="InterPro" id="IPR044060">
    <property type="entry name" value="Bacterial_rp_domain"/>
</dbReference>
<organism evidence="4 5">
    <name type="scientific">Candidatus Magnetobacterium bavaricum</name>
    <dbReference type="NCBI Taxonomy" id="29290"/>
    <lineage>
        <taxon>Bacteria</taxon>
        <taxon>Pseudomonadati</taxon>
        <taxon>Nitrospirota</taxon>
        <taxon>Thermodesulfovibrionia</taxon>
        <taxon>Thermodesulfovibrionales</taxon>
        <taxon>Candidatus Magnetobacteriaceae</taxon>
        <taxon>Candidatus Magnetobacterium</taxon>
    </lineage>
</organism>
<feature type="transmembrane region" description="Helical" evidence="2">
    <location>
        <begin position="197"/>
        <end position="217"/>
    </location>
</feature>
<keyword evidence="2" id="KW-0812">Transmembrane</keyword>
<evidence type="ECO:0000256" key="1">
    <source>
        <dbReference type="SAM" id="MobiDB-lite"/>
    </source>
</evidence>
<dbReference type="Pfam" id="PF18998">
    <property type="entry name" value="Flg_new_2"/>
    <property type="match status" value="1"/>
</dbReference>
<feature type="transmembrane region" description="Helical" evidence="2">
    <location>
        <begin position="142"/>
        <end position="159"/>
    </location>
</feature>
<feature type="compositionally biased region" description="Polar residues" evidence="1">
    <location>
        <begin position="13"/>
        <end position="27"/>
    </location>
</feature>
<dbReference type="PATRIC" id="fig|29290.4.peg.5743"/>
<name>A0A0F3GRZ6_9BACT</name>
<keyword evidence="2" id="KW-0472">Membrane</keyword>
<keyword evidence="2" id="KW-1133">Transmembrane helix</keyword>
<protein>
    <recommendedName>
        <fullName evidence="3">Bacterial repeat domain-containing protein</fullName>
    </recommendedName>
</protein>
<feature type="transmembrane region" description="Helical" evidence="2">
    <location>
        <begin position="171"/>
        <end position="191"/>
    </location>
</feature>
<accession>A0A0F3GRZ6</accession>
<comment type="caution">
    <text evidence="4">The sequence shown here is derived from an EMBL/GenBank/DDBJ whole genome shotgun (WGS) entry which is preliminary data.</text>
</comment>